<proteinExistence type="predicted"/>
<gene>
    <name evidence="3" type="ORF">SORBI_3003G084800</name>
</gene>
<dbReference type="AlphaFoldDB" id="A0A1W0VW83"/>
<dbReference type="eggNOG" id="ENOG502R77H">
    <property type="taxonomic scope" value="Eukaryota"/>
</dbReference>
<keyword evidence="2" id="KW-0812">Transmembrane</keyword>
<feature type="compositionally biased region" description="Basic and acidic residues" evidence="1">
    <location>
        <begin position="141"/>
        <end position="154"/>
    </location>
</feature>
<protein>
    <recommendedName>
        <fullName evidence="5">Transmembrane protein</fullName>
    </recommendedName>
</protein>
<sequence>MNFALQQPLPPSPLCFVRTPLFLPRLSVSPNPRSENATSSMEQDEREVPDLPEGKEKEQGGGAPAPGGVAVAEGGLASGAASSEQEGVSGAGNGGCHAAAASESDNEDLEAIFASEALMEKLEGVAPVGNAGRGDAPGSGRNEDPATIHFEPRRFRPARRAVAHAMPPSSYRRLPLRSRKQYSPTRFIFAGDAASGIVNADDAGTSEAASVPLPTASIGSPSATSRSAGVSALANAGHGAKNEATVSSTATRCSEIDVAVDKPCSDDHNTESKDVEAGRASSSCRHPSRSRKQRRPDRCISDPEEEAGAAAAARAKARRGNVVLDRFLTYLIRTSPEQRPEWVRNVMADDVGVQEQRGSNVSRTETAGSPEGPPDGSARILAIVAILGASLALSLVSCVLFYIVDQRTGSGLPDTNQKK</sequence>
<reference evidence="4" key="2">
    <citation type="journal article" date="2018" name="Plant J.">
        <title>The Sorghum bicolor reference genome: improved assembly, gene annotations, a transcriptome atlas, and signatures of genome organization.</title>
        <authorList>
            <person name="McCormick R.F."/>
            <person name="Truong S.K."/>
            <person name="Sreedasyam A."/>
            <person name="Jenkins J."/>
            <person name="Shu S."/>
            <person name="Sims D."/>
            <person name="Kennedy M."/>
            <person name="Amirebrahimi M."/>
            <person name="Weers B.D."/>
            <person name="McKinley B."/>
            <person name="Mattison A."/>
            <person name="Morishige D.T."/>
            <person name="Grimwood J."/>
            <person name="Schmutz J."/>
            <person name="Mullet J.E."/>
        </authorList>
    </citation>
    <scope>NUCLEOTIDE SEQUENCE [LARGE SCALE GENOMIC DNA]</scope>
    <source>
        <strain evidence="4">cv. BTx623</strain>
    </source>
</reference>
<feature type="region of interest" description="Disordered" evidence="1">
    <location>
        <begin position="211"/>
        <end position="230"/>
    </location>
</feature>
<feature type="region of interest" description="Disordered" evidence="1">
    <location>
        <begin position="353"/>
        <end position="375"/>
    </location>
</feature>
<evidence type="ECO:0008006" key="5">
    <source>
        <dbReference type="Google" id="ProtNLM"/>
    </source>
</evidence>
<organism evidence="3 4">
    <name type="scientific">Sorghum bicolor</name>
    <name type="common">Sorghum</name>
    <name type="synonym">Sorghum vulgare</name>
    <dbReference type="NCBI Taxonomy" id="4558"/>
    <lineage>
        <taxon>Eukaryota</taxon>
        <taxon>Viridiplantae</taxon>
        <taxon>Streptophyta</taxon>
        <taxon>Embryophyta</taxon>
        <taxon>Tracheophyta</taxon>
        <taxon>Spermatophyta</taxon>
        <taxon>Magnoliopsida</taxon>
        <taxon>Liliopsida</taxon>
        <taxon>Poales</taxon>
        <taxon>Poaceae</taxon>
        <taxon>PACMAD clade</taxon>
        <taxon>Panicoideae</taxon>
        <taxon>Andropogonodae</taxon>
        <taxon>Andropogoneae</taxon>
        <taxon>Sorghinae</taxon>
        <taxon>Sorghum</taxon>
    </lineage>
</organism>
<evidence type="ECO:0000313" key="4">
    <source>
        <dbReference type="Proteomes" id="UP000000768"/>
    </source>
</evidence>
<feature type="region of interest" description="Disordered" evidence="1">
    <location>
        <begin position="25"/>
        <end position="107"/>
    </location>
</feature>
<dbReference type="EMBL" id="CM000762">
    <property type="protein sequence ID" value="OQU86393.1"/>
    <property type="molecule type" value="Genomic_DNA"/>
</dbReference>
<feature type="compositionally biased region" description="Polar residues" evidence="1">
    <location>
        <begin position="356"/>
        <end position="367"/>
    </location>
</feature>
<feature type="transmembrane region" description="Helical" evidence="2">
    <location>
        <begin position="380"/>
        <end position="404"/>
    </location>
</feature>
<dbReference type="Proteomes" id="UP000000768">
    <property type="component" value="Chromosome 3"/>
</dbReference>
<name>A0A1W0VW83_SORBI</name>
<feature type="compositionally biased region" description="Basic and acidic residues" evidence="1">
    <location>
        <begin position="261"/>
        <end position="277"/>
    </location>
</feature>
<dbReference type="OMA" id="MATRFAF"/>
<accession>A0A1W0VW83</accession>
<evidence type="ECO:0000313" key="3">
    <source>
        <dbReference type="EMBL" id="OQU86393.1"/>
    </source>
</evidence>
<evidence type="ECO:0000256" key="2">
    <source>
        <dbReference type="SAM" id="Phobius"/>
    </source>
</evidence>
<keyword evidence="2" id="KW-0472">Membrane</keyword>
<feature type="compositionally biased region" description="Basic and acidic residues" evidence="1">
    <location>
        <begin position="46"/>
        <end position="59"/>
    </location>
</feature>
<feature type="compositionally biased region" description="Basic residues" evidence="1">
    <location>
        <begin position="286"/>
        <end position="295"/>
    </location>
</feature>
<feature type="region of interest" description="Disordered" evidence="1">
    <location>
        <begin position="261"/>
        <end position="303"/>
    </location>
</feature>
<keyword evidence="4" id="KW-1185">Reference proteome</keyword>
<reference evidence="3 4" key="1">
    <citation type="journal article" date="2009" name="Nature">
        <title>The Sorghum bicolor genome and the diversification of grasses.</title>
        <authorList>
            <person name="Paterson A.H."/>
            <person name="Bowers J.E."/>
            <person name="Bruggmann R."/>
            <person name="Dubchak I."/>
            <person name="Grimwood J."/>
            <person name="Gundlach H."/>
            <person name="Haberer G."/>
            <person name="Hellsten U."/>
            <person name="Mitros T."/>
            <person name="Poliakov A."/>
            <person name="Schmutz J."/>
            <person name="Spannagl M."/>
            <person name="Tang H."/>
            <person name="Wang X."/>
            <person name="Wicker T."/>
            <person name="Bharti A.K."/>
            <person name="Chapman J."/>
            <person name="Feltus F.A."/>
            <person name="Gowik U."/>
            <person name="Grigoriev I.V."/>
            <person name="Lyons E."/>
            <person name="Maher C.A."/>
            <person name="Martis M."/>
            <person name="Narechania A."/>
            <person name="Otillar R.P."/>
            <person name="Penning B.W."/>
            <person name="Salamov A.A."/>
            <person name="Wang Y."/>
            <person name="Zhang L."/>
            <person name="Carpita N.C."/>
            <person name="Freeling M."/>
            <person name="Gingle A.R."/>
            <person name="Hash C.T."/>
            <person name="Keller B."/>
            <person name="Klein P."/>
            <person name="Kresovich S."/>
            <person name="McCann M.C."/>
            <person name="Ming R."/>
            <person name="Peterson D.G."/>
            <person name="Mehboob-ur-Rahman"/>
            <person name="Ware D."/>
            <person name="Westhoff P."/>
            <person name="Mayer K.F."/>
            <person name="Messing J."/>
            <person name="Rokhsar D.S."/>
        </authorList>
    </citation>
    <scope>NUCLEOTIDE SEQUENCE [LARGE SCALE GENOMIC DNA]</scope>
    <source>
        <strain evidence="4">cv. BTx623</strain>
    </source>
</reference>
<feature type="region of interest" description="Disordered" evidence="1">
    <location>
        <begin position="128"/>
        <end position="167"/>
    </location>
</feature>
<keyword evidence="2" id="KW-1133">Transmembrane helix</keyword>
<evidence type="ECO:0000256" key="1">
    <source>
        <dbReference type="SAM" id="MobiDB-lite"/>
    </source>
</evidence>
<dbReference type="InParanoid" id="A0A1W0VW83"/>
<feature type="compositionally biased region" description="Polar residues" evidence="1">
    <location>
        <begin position="28"/>
        <end position="41"/>
    </location>
</feature>
<feature type="compositionally biased region" description="Polar residues" evidence="1">
    <location>
        <begin position="217"/>
        <end position="228"/>
    </location>
</feature>
<dbReference type="Gramene" id="OQU86393">
    <property type="protein sequence ID" value="OQU86393"/>
    <property type="gene ID" value="SORBI_3003G084800"/>
</dbReference>
<feature type="compositionally biased region" description="Low complexity" evidence="1">
    <location>
        <begin position="66"/>
        <end position="88"/>
    </location>
</feature>